<comment type="similarity">
    <text evidence="1 4 5">Belongs to the bacterial ribosomal protein bL17 family.</text>
</comment>
<name>A0A1F7FDG4_UNCRA</name>
<sequence length="148" mass="17119">MRHQKRGRKLNRTSEHRRAMLCNLATSIFEFHRVETGHAKALEVRRVVERLITYGKRGDLNSRRMASRYIRNKAILRKLFQEIAPKFQERNGGYTRVIKKGFRRGDSAAVSIIELVGIPRIEKKAVVPETTEKASDGKNTESKEQSKK</sequence>
<dbReference type="SUPFAM" id="SSF64263">
    <property type="entry name" value="Prokaryotic ribosomal protein L17"/>
    <property type="match status" value="1"/>
</dbReference>
<keyword evidence="3 4" id="KW-0687">Ribonucleoprotein</keyword>
<dbReference type="HAMAP" id="MF_01368">
    <property type="entry name" value="Ribosomal_bL17"/>
    <property type="match status" value="1"/>
</dbReference>
<evidence type="ECO:0000313" key="8">
    <source>
        <dbReference type="Proteomes" id="UP000179243"/>
    </source>
</evidence>
<dbReference type="EMBL" id="MFYX01000067">
    <property type="protein sequence ID" value="OGK04631.1"/>
    <property type="molecule type" value="Genomic_DNA"/>
</dbReference>
<feature type="region of interest" description="Disordered" evidence="6">
    <location>
        <begin position="127"/>
        <end position="148"/>
    </location>
</feature>
<evidence type="ECO:0000256" key="2">
    <source>
        <dbReference type="ARBA" id="ARBA00022980"/>
    </source>
</evidence>
<reference evidence="7 8" key="1">
    <citation type="journal article" date="2016" name="Nat. Commun.">
        <title>Thousands of microbial genomes shed light on interconnected biogeochemical processes in an aquifer system.</title>
        <authorList>
            <person name="Anantharaman K."/>
            <person name="Brown C.T."/>
            <person name="Hug L.A."/>
            <person name="Sharon I."/>
            <person name="Castelle C.J."/>
            <person name="Probst A.J."/>
            <person name="Thomas B.C."/>
            <person name="Singh A."/>
            <person name="Wilkins M.J."/>
            <person name="Karaoz U."/>
            <person name="Brodie E.L."/>
            <person name="Williams K.H."/>
            <person name="Hubbard S.S."/>
            <person name="Banfield J.F."/>
        </authorList>
    </citation>
    <scope>NUCLEOTIDE SEQUENCE [LARGE SCALE GENOMIC DNA]</scope>
</reference>
<gene>
    <name evidence="4" type="primary">rplQ</name>
    <name evidence="7" type="ORF">A2519_20855</name>
</gene>
<evidence type="ECO:0000256" key="5">
    <source>
        <dbReference type="RuleBase" id="RU000660"/>
    </source>
</evidence>
<dbReference type="PANTHER" id="PTHR14413">
    <property type="entry name" value="RIBOSOMAL PROTEIN L17"/>
    <property type="match status" value="1"/>
</dbReference>
<dbReference type="Pfam" id="PF01196">
    <property type="entry name" value="Ribosomal_L17"/>
    <property type="match status" value="1"/>
</dbReference>
<dbReference type="PANTHER" id="PTHR14413:SF16">
    <property type="entry name" value="LARGE RIBOSOMAL SUBUNIT PROTEIN BL17M"/>
    <property type="match status" value="1"/>
</dbReference>
<comment type="caution">
    <text evidence="7">The sequence shown here is derived from an EMBL/GenBank/DDBJ whole genome shotgun (WGS) entry which is preliminary data.</text>
</comment>
<protein>
    <recommendedName>
        <fullName evidence="4">Large ribosomal subunit protein bL17</fullName>
    </recommendedName>
</protein>
<organism evidence="7 8">
    <name type="scientific">Candidatus Raymondbacteria bacterium RIFOXYD12_FULL_49_13</name>
    <dbReference type="NCBI Taxonomy" id="1817890"/>
    <lineage>
        <taxon>Bacteria</taxon>
        <taxon>Raymondiibacteriota</taxon>
    </lineage>
</organism>
<evidence type="ECO:0000313" key="7">
    <source>
        <dbReference type="EMBL" id="OGK04631.1"/>
    </source>
</evidence>
<dbReference type="InterPro" id="IPR000456">
    <property type="entry name" value="Ribosomal_bL17"/>
</dbReference>
<evidence type="ECO:0000256" key="6">
    <source>
        <dbReference type="SAM" id="MobiDB-lite"/>
    </source>
</evidence>
<evidence type="ECO:0000256" key="4">
    <source>
        <dbReference type="HAMAP-Rule" id="MF_01368"/>
    </source>
</evidence>
<dbReference type="InterPro" id="IPR036373">
    <property type="entry name" value="Ribosomal_bL17_sf"/>
</dbReference>
<evidence type="ECO:0000256" key="1">
    <source>
        <dbReference type="ARBA" id="ARBA00008777"/>
    </source>
</evidence>
<dbReference type="Proteomes" id="UP000179243">
    <property type="component" value="Unassembled WGS sequence"/>
</dbReference>
<keyword evidence="2 4" id="KW-0689">Ribosomal protein</keyword>
<accession>A0A1F7FDG4</accession>
<dbReference type="AlphaFoldDB" id="A0A1F7FDG4"/>
<dbReference type="Gene3D" id="3.90.1030.10">
    <property type="entry name" value="Ribosomal protein L17"/>
    <property type="match status" value="1"/>
</dbReference>
<dbReference type="GO" id="GO:0022625">
    <property type="term" value="C:cytosolic large ribosomal subunit"/>
    <property type="evidence" value="ECO:0007669"/>
    <property type="project" value="TreeGrafter"/>
</dbReference>
<dbReference type="FunFam" id="3.90.1030.10:FF:000001">
    <property type="entry name" value="50S ribosomal protein L17"/>
    <property type="match status" value="1"/>
</dbReference>
<dbReference type="GO" id="GO:0003735">
    <property type="term" value="F:structural constituent of ribosome"/>
    <property type="evidence" value="ECO:0007669"/>
    <property type="project" value="InterPro"/>
</dbReference>
<evidence type="ECO:0000256" key="3">
    <source>
        <dbReference type="ARBA" id="ARBA00023274"/>
    </source>
</evidence>
<comment type="subunit">
    <text evidence="4">Part of the 50S ribosomal subunit. Contacts protein L32.</text>
</comment>
<dbReference type="GO" id="GO:0006412">
    <property type="term" value="P:translation"/>
    <property type="evidence" value="ECO:0007669"/>
    <property type="project" value="UniProtKB-UniRule"/>
</dbReference>
<proteinExistence type="inferred from homology"/>
<dbReference type="NCBIfam" id="TIGR00059">
    <property type="entry name" value="L17"/>
    <property type="match status" value="1"/>
</dbReference>